<dbReference type="RefSeq" id="WP_161477768.1">
    <property type="nucleotide sequence ID" value="NZ_WXEW01000001.1"/>
</dbReference>
<evidence type="ECO:0000256" key="1">
    <source>
        <dbReference type="ARBA" id="ARBA00022857"/>
    </source>
</evidence>
<dbReference type="Gene3D" id="3.40.50.720">
    <property type="entry name" value="NAD(P)-binding Rossmann-like Domain"/>
    <property type="match status" value="1"/>
</dbReference>
<keyword evidence="1" id="KW-0521">NADP</keyword>
<dbReference type="SMART" id="SM00829">
    <property type="entry name" value="PKS_ER"/>
    <property type="match status" value="1"/>
</dbReference>
<keyword evidence="4" id="KW-1185">Reference proteome</keyword>
<dbReference type="Gene3D" id="3.90.180.10">
    <property type="entry name" value="Medium-chain alcohol dehydrogenases, catalytic domain"/>
    <property type="match status" value="1"/>
</dbReference>
<dbReference type="InterPro" id="IPR020843">
    <property type="entry name" value="ER"/>
</dbReference>
<dbReference type="AlphaFoldDB" id="A0A7C9JPU2"/>
<dbReference type="SUPFAM" id="SSF50129">
    <property type="entry name" value="GroES-like"/>
    <property type="match status" value="1"/>
</dbReference>
<evidence type="ECO:0000313" key="4">
    <source>
        <dbReference type="Proteomes" id="UP000479526"/>
    </source>
</evidence>
<dbReference type="InterPro" id="IPR013154">
    <property type="entry name" value="ADH-like_N"/>
</dbReference>
<feature type="domain" description="Enoyl reductase (ER)" evidence="2">
    <location>
        <begin position="10"/>
        <end position="309"/>
    </location>
</feature>
<dbReference type="PANTHER" id="PTHR44154">
    <property type="entry name" value="QUINONE OXIDOREDUCTASE"/>
    <property type="match status" value="1"/>
</dbReference>
<comment type="caution">
    <text evidence="3">The sequence shown here is derived from an EMBL/GenBank/DDBJ whole genome shotgun (WGS) entry which is preliminary data.</text>
</comment>
<dbReference type="Pfam" id="PF08240">
    <property type="entry name" value="ADH_N"/>
    <property type="match status" value="1"/>
</dbReference>
<dbReference type="Proteomes" id="UP000479526">
    <property type="component" value="Unassembled WGS sequence"/>
</dbReference>
<dbReference type="EMBL" id="WXEW01000001">
    <property type="protein sequence ID" value="NAS20239.1"/>
    <property type="molecule type" value="Genomic_DNA"/>
</dbReference>
<accession>A0A7C9JPU2</accession>
<dbReference type="CDD" id="cd05289">
    <property type="entry name" value="MDR_like_2"/>
    <property type="match status" value="1"/>
</dbReference>
<dbReference type="PANTHER" id="PTHR44154:SF1">
    <property type="entry name" value="QUINONE OXIDOREDUCTASE"/>
    <property type="match status" value="1"/>
</dbReference>
<protein>
    <submittedName>
        <fullName evidence="3">Zinc-binding dehydrogenase</fullName>
    </submittedName>
</protein>
<gene>
    <name evidence="3" type="ORF">GT755_00910</name>
</gene>
<dbReference type="SUPFAM" id="SSF51735">
    <property type="entry name" value="NAD(P)-binding Rossmann-fold domains"/>
    <property type="match status" value="1"/>
</dbReference>
<sequence>MRSVQFTAYGPPAVVHVTEAPEPHAGPGEIRVAVRASGVAPGEVAIRSGRLREVVPVVLPFRTGFDAAGVVDEVGAGVTGVHPGDEVFGAADPARRGANADFAVLTAWAPKPVEWSWEEAGGAAGAAETATRVLDRLAVVPGQTVLVQGAAGGTGAVAVQFAVARGATVIGTASEHNHDFLRSLGVVPATYGPGLVGRVRALAPAGVDAVLDCAGGALPDLVALAGDPARVVTIADFTARAHGVHLSHGAPAAEVGAGDPLAWHGLADAVALAGEGRLRVPVAAAFPMDEVAAAHELVETRHARGKVVLVP</sequence>
<reference evidence="3 4" key="1">
    <citation type="submission" date="2020-01" db="EMBL/GenBank/DDBJ databases">
        <title>Herbidospora sp. NEAU-GS84 nov., a novel actinomycete isolated from soil.</title>
        <authorList>
            <person name="Han L."/>
        </authorList>
    </citation>
    <scope>NUCLEOTIDE SEQUENCE [LARGE SCALE GENOMIC DNA]</scope>
    <source>
        <strain evidence="3 4">NEAU-GS84</strain>
    </source>
</reference>
<dbReference type="InterPro" id="IPR051603">
    <property type="entry name" value="Zinc-ADH_QOR/CCCR"/>
</dbReference>
<evidence type="ECO:0000313" key="3">
    <source>
        <dbReference type="EMBL" id="NAS20239.1"/>
    </source>
</evidence>
<dbReference type="InterPro" id="IPR036291">
    <property type="entry name" value="NAD(P)-bd_dom_sf"/>
</dbReference>
<organism evidence="3 4">
    <name type="scientific">Herbidospora solisilvae</name>
    <dbReference type="NCBI Taxonomy" id="2696284"/>
    <lineage>
        <taxon>Bacteria</taxon>
        <taxon>Bacillati</taxon>
        <taxon>Actinomycetota</taxon>
        <taxon>Actinomycetes</taxon>
        <taxon>Streptosporangiales</taxon>
        <taxon>Streptosporangiaceae</taxon>
        <taxon>Herbidospora</taxon>
    </lineage>
</organism>
<name>A0A7C9JPU2_9ACTN</name>
<evidence type="ECO:0000259" key="2">
    <source>
        <dbReference type="SMART" id="SM00829"/>
    </source>
</evidence>
<dbReference type="InterPro" id="IPR011032">
    <property type="entry name" value="GroES-like_sf"/>
</dbReference>
<dbReference type="GO" id="GO:0016491">
    <property type="term" value="F:oxidoreductase activity"/>
    <property type="evidence" value="ECO:0007669"/>
    <property type="project" value="InterPro"/>
</dbReference>
<dbReference type="Pfam" id="PF13602">
    <property type="entry name" value="ADH_zinc_N_2"/>
    <property type="match status" value="1"/>
</dbReference>
<proteinExistence type="predicted"/>